<keyword evidence="2" id="KW-0472">Membrane</keyword>
<evidence type="ECO:0000256" key="1">
    <source>
        <dbReference type="SAM" id="MobiDB-lite"/>
    </source>
</evidence>
<reference evidence="3" key="2">
    <citation type="journal article" date="2021" name="Genome Biol. Evol.">
        <title>Developing a high-quality reference genome for a parasitic bivalve with doubly uniparental inheritance (Bivalvia: Unionida).</title>
        <authorList>
            <person name="Smith C.H."/>
        </authorList>
    </citation>
    <scope>NUCLEOTIDE SEQUENCE</scope>
    <source>
        <strain evidence="3">CHS0354</strain>
        <tissue evidence="3">Mantle</tissue>
    </source>
</reference>
<keyword evidence="4" id="KW-1185">Reference proteome</keyword>
<feature type="region of interest" description="Disordered" evidence="1">
    <location>
        <begin position="192"/>
        <end position="213"/>
    </location>
</feature>
<feature type="transmembrane region" description="Helical" evidence="2">
    <location>
        <begin position="45"/>
        <end position="69"/>
    </location>
</feature>
<protein>
    <recommendedName>
        <fullName evidence="5">Ion transport domain-containing protein</fullName>
    </recommendedName>
</protein>
<sequence length="253" mass="28485">MFMLLQNSKNPNTEGYSNWGEMLLLTFKSFLGVGDIPISYSDHPVWLAIVFVVFIIMTTILMLSALIAILSSTCTELLNHFTPDMHLRLQQLAIILFFEGLLPNSVTHYFAKKVTRKVDVYIIDVFEDDDVIDGASETPFLSKVVKEVIEKYAGNNTKPQPPLNKQTNGMLKLRRSTISTINIAANAVGHHDTNNTMAKTDSHPDLNRTTAGTVDHQDSKRHLDVYIHPQVEQTQTVDEASARRPFYDSYITA</sequence>
<organism evidence="3 4">
    <name type="scientific">Potamilus streckersoni</name>
    <dbReference type="NCBI Taxonomy" id="2493646"/>
    <lineage>
        <taxon>Eukaryota</taxon>
        <taxon>Metazoa</taxon>
        <taxon>Spiralia</taxon>
        <taxon>Lophotrochozoa</taxon>
        <taxon>Mollusca</taxon>
        <taxon>Bivalvia</taxon>
        <taxon>Autobranchia</taxon>
        <taxon>Heteroconchia</taxon>
        <taxon>Palaeoheterodonta</taxon>
        <taxon>Unionida</taxon>
        <taxon>Unionoidea</taxon>
        <taxon>Unionidae</taxon>
        <taxon>Ambleminae</taxon>
        <taxon>Lampsilini</taxon>
        <taxon>Potamilus</taxon>
    </lineage>
</organism>
<keyword evidence="2" id="KW-0812">Transmembrane</keyword>
<dbReference type="EMBL" id="JAEAOA010001167">
    <property type="protein sequence ID" value="KAK3594298.1"/>
    <property type="molecule type" value="Genomic_DNA"/>
</dbReference>
<name>A0AAE0VXJ7_9BIVA</name>
<dbReference type="AlphaFoldDB" id="A0AAE0VXJ7"/>
<comment type="caution">
    <text evidence="3">The sequence shown here is derived from an EMBL/GenBank/DDBJ whole genome shotgun (WGS) entry which is preliminary data.</text>
</comment>
<reference evidence="3" key="3">
    <citation type="submission" date="2023-05" db="EMBL/GenBank/DDBJ databases">
        <authorList>
            <person name="Smith C.H."/>
        </authorList>
    </citation>
    <scope>NUCLEOTIDE SEQUENCE</scope>
    <source>
        <strain evidence="3">CHS0354</strain>
        <tissue evidence="3">Mantle</tissue>
    </source>
</reference>
<evidence type="ECO:0000313" key="4">
    <source>
        <dbReference type="Proteomes" id="UP001195483"/>
    </source>
</evidence>
<feature type="transmembrane region" description="Helical" evidence="2">
    <location>
        <begin position="89"/>
        <end position="111"/>
    </location>
</feature>
<gene>
    <name evidence="3" type="ORF">CHS0354_018988</name>
</gene>
<evidence type="ECO:0008006" key="5">
    <source>
        <dbReference type="Google" id="ProtNLM"/>
    </source>
</evidence>
<reference evidence="3" key="1">
    <citation type="journal article" date="2021" name="Genome Biol. Evol.">
        <title>A High-Quality Reference Genome for a Parasitic Bivalve with Doubly Uniparental Inheritance (Bivalvia: Unionida).</title>
        <authorList>
            <person name="Smith C.H."/>
        </authorList>
    </citation>
    <scope>NUCLEOTIDE SEQUENCE</scope>
    <source>
        <strain evidence="3">CHS0354</strain>
    </source>
</reference>
<evidence type="ECO:0000256" key="2">
    <source>
        <dbReference type="SAM" id="Phobius"/>
    </source>
</evidence>
<dbReference type="Proteomes" id="UP001195483">
    <property type="component" value="Unassembled WGS sequence"/>
</dbReference>
<proteinExistence type="predicted"/>
<keyword evidence="2" id="KW-1133">Transmembrane helix</keyword>
<evidence type="ECO:0000313" key="3">
    <source>
        <dbReference type="EMBL" id="KAK3594298.1"/>
    </source>
</evidence>
<accession>A0AAE0VXJ7</accession>